<evidence type="ECO:0000313" key="2">
    <source>
        <dbReference type="Proteomes" id="UP000075243"/>
    </source>
</evidence>
<proteinExistence type="predicted"/>
<sequence>MGAKGLRFTWYRNQRGVVLAKRLDRAMCNVAWQALFPEPYVENLCRVYSDHCPLLLRQEGSRDISHDRPFRFQATWATHKDFEDAIQFNHEVFGNITTRKKALQRRLRRVQLQLETRDSESLSRLEKAIQAELDETCLQEEYLWFQKSREKWVRFGDRNTSFFHAQTLARRKRNKIKGLFLLDGSWNTDPGVLKTEAVRFYRELFSIDNEQESLDMHTGVPPGLGVEAQLALTAPVTNEEVRRAVMSMKSYKAPGPDGFQPFFFKQYWPIVGDELWRTVKDAFRLGFSEVSLLETQMVLIPKVDHPVSLKE</sequence>
<gene>
    <name evidence="1" type="ORF">KK1_047748</name>
</gene>
<evidence type="ECO:0000313" key="1">
    <source>
        <dbReference type="EMBL" id="KYP31768.1"/>
    </source>
</evidence>
<accession>A0A151QN89</accession>
<dbReference type="Gramene" id="C.cajan_47436.t">
    <property type="protein sequence ID" value="C.cajan_47436.t"/>
    <property type="gene ID" value="C.cajan_47436"/>
</dbReference>
<protein>
    <submittedName>
        <fullName evidence="1">Transposon TX1 uncharacterized</fullName>
    </submittedName>
</protein>
<name>A0A151QN89_CAJCA</name>
<dbReference type="AlphaFoldDB" id="A0A151QN89"/>
<dbReference type="PANTHER" id="PTHR33710">
    <property type="entry name" value="BNAC02G09200D PROTEIN"/>
    <property type="match status" value="1"/>
</dbReference>
<dbReference type="Proteomes" id="UP000075243">
    <property type="component" value="Unassembled WGS sequence"/>
</dbReference>
<dbReference type="EMBL" id="KQ485689">
    <property type="protein sequence ID" value="KYP31768.1"/>
    <property type="molecule type" value="Genomic_DNA"/>
</dbReference>
<dbReference type="OMA" id="WISSDEC"/>
<organism evidence="1 2">
    <name type="scientific">Cajanus cajan</name>
    <name type="common">Pigeon pea</name>
    <name type="synonym">Cajanus indicus</name>
    <dbReference type="NCBI Taxonomy" id="3821"/>
    <lineage>
        <taxon>Eukaryota</taxon>
        <taxon>Viridiplantae</taxon>
        <taxon>Streptophyta</taxon>
        <taxon>Embryophyta</taxon>
        <taxon>Tracheophyta</taxon>
        <taxon>Spermatophyta</taxon>
        <taxon>Magnoliopsida</taxon>
        <taxon>eudicotyledons</taxon>
        <taxon>Gunneridae</taxon>
        <taxon>Pentapetalae</taxon>
        <taxon>rosids</taxon>
        <taxon>fabids</taxon>
        <taxon>Fabales</taxon>
        <taxon>Fabaceae</taxon>
        <taxon>Papilionoideae</taxon>
        <taxon>50 kb inversion clade</taxon>
        <taxon>NPAAA clade</taxon>
        <taxon>indigoferoid/millettioid clade</taxon>
        <taxon>Phaseoleae</taxon>
        <taxon>Cajanus</taxon>
    </lineage>
</organism>
<dbReference type="STRING" id="3821.A0A151QN89"/>
<keyword evidence="2" id="KW-1185">Reference proteome</keyword>
<dbReference type="PANTHER" id="PTHR33710:SF62">
    <property type="entry name" value="DUF4283 DOMAIN PROTEIN"/>
    <property type="match status" value="1"/>
</dbReference>
<reference evidence="1" key="1">
    <citation type="journal article" date="2012" name="Nat. Biotechnol.">
        <title>Draft genome sequence of pigeonpea (Cajanus cajan), an orphan legume crop of resource-poor farmers.</title>
        <authorList>
            <person name="Varshney R.K."/>
            <person name="Chen W."/>
            <person name="Li Y."/>
            <person name="Bharti A.K."/>
            <person name="Saxena R.K."/>
            <person name="Schlueter J.A."/>
            <person name="Donoghue M.T."/>
            <person name="Azam S."/>
            <person name="Fan G."/>
            <person name="Whaley A.M."/>
            <person name="Farmer A.D."/>
            <person name="Sheridan J."/>
            <person name="Iwata A."/>
            <person name="Tuteja R."/>
            <person name="Penmetsa R.V."/>
            <person name="Wu W."/>
            <person name="Upadhyaya H.D."/>
            <person name="Yang S.P."/>
            <person name="Shah T."/>
            <person name="Saxena K.B."/>
            <person name="Michael T."/>
            <person name="McCombie W.R."/>
            <person name="Yang B."/>
            <person name="Zhang G."/>
            <person name="Yang H."/>
            <person name="Wang J."/>
            <person name="Spillane C."/>
            <person name="Cook D.R."/>
            <person name="May G.D."/>
            <person name="Xu X."/>
            <person name="Jackson S.A."/>
        </authorList>
    </citation>
    <scope>NUCLEOTIDE SEQUENCE [LARGE SCALE GENOMIC DNA]</scope>
</reference>
<dbReference type="SUPFAM" id="SSF56219">
    <property type="entry name" value="DNase I-like"/>
    <property type="match status" value="1"/>
</dbReference>
<dbReference type="InterPro" id="IPR036691">
    <property type="entry name" value="Endo/exonu/phosph_ase_sf"/>
</dbReference>